<accession>A0ABD1IMG0</accession>
<dbReference type="InterPro" id="IPR056254">
    <property type="entry name" value="At5g58720/SDE5-like_UBA-like"/>
</dbReference>
<reference evidence="3 4" key="1">
    <citation type="submission" date="2024-06" db="EMBL/GenBank/DDBJ databases">
        <title>A chromosome level genome sequence of Diviner's sage (Salvia divinorum).</title>
        <authorList>
            <person name="Ford S.A."/>
            <person name="Ro D.-K."/>
            <person name="Ness R.W."/>
            <person name="Phillips M.A."/>
        </authorList>
    </citation>
    <scope>NUCLEOTIDE SEQUENCE [LARGE SCALE GENOMIC DNA]</scope>
    <source>
        <strain evidence="3">SAF-2024a</strain>
        <tissue evidence="3">Leaf</tissue>
    </source>
</reference>
<comment type="caution">
    <text evidence="3">The sequence shown here is derived from an EMBL/GenBank/DDBJ whole genome shotgun (WGS) entry which is preliminary data.</text>
</comment>
<organism evidence="3 4">
    <name type="scientific">Salvia divinorum</name>
    <name type="common">Maria pastora</name>
    <name type="synonym">Diviner's sage</name>
    <dbReference type="NCBI Taxonomy" id="28513"/>
    <lineage>
        <taxon>Eukaryota</taxon>
        <taxon>Viridiplantae</taxon>
        <taxon>Streptophyta</taxon>
        <taxon>Embryophyta</taxon>
        <taxon>Tracheophyta</taxon>
        <taxon>Spermatophyta</taxon>
        <taxon>Magnoliopsida</taxon>
        <taxon>eudicotyledons</taxon>
        <taxon>Gunneridae</taxon>
        <taxon>Pentapetalae</taxon>
        <taxon>asterids</taxon>
        <taxon>lamiids</taxon>
        <taxon>Lamiales</taxon>
        <taxon>Lamiaceae</taxon>
        <taxon>Nepetoideae</taxon>
        <taxon>Mentheae</taxon>
        <taxon>Salviinae</taxon>
        <taxon>Salvia</taxon>
        <taxon>Salvia subgen. Calosphace</taxon>
    </lineage>
</organism>
<sequence length="477" mass="53263">MILDVVPSFGDDDKNNLNILLEAFGSALSFEDIASSYCETGRNLDSTAEMLCNIQGSTSDTQTADGLSSGSSSTDKGRIVKLNSGKCSASIGTVSGVIGKDYVNHRPHSKGSKERLKPMKINSNDFPVTEIWGEDKVPRVTSQAHPMDNDLGEFLYKMLGTGFQLDMGVIQQVIGQCGYNMPMCIDKLLDISAATLEKSDDVIGIATTNQKMNNIHNVGSTSCPKQSQLLSGSDASGGDLSVLPQTEIGRKDVQREILEALFSAPDRFQDHQSTRPVRTHKQSPYGRIVAKPMEDKIVEDFTFITRQTINYRNYEANEASYDELRKAVMENWVTMKVYYKASMDAFIRKEFESAQNLLEQGDFYKTKAREADEKSAQKLIENSNKEEEYCINVHYLEPKDALYHMKLHLSSLCGLPSIQFMKVVVGTAGDKKDKRRKLLITKLLEEEGITWAEEGNGWTISIRVDQIDHNKLSFINK</sequence>
<dbReference type="PANTHER" id="PTHR47872">
    <property type="entry name" value="NUCLEAR RNA EXPORT FACTOR SDE5-RELATED"/>
    <property type="match status" value="1"/>
</dbReference>
<evidence type="ECO:0000256" key="1">
    <source>
        <dbReference type="SAM" id="MobiDB-lite"/>
    </source>
</evidence>
<dbReference type="SMART" id="SM01162">
    <property type="entry name" value="DUF1771"/>
    <property type="match status" value="1"/>
</dbReference>
<dbReference type="Pfam" id="PF24767">
    <property type="entry name" value="UBA_At5g58720"/>
    <property type="match status" value="1"/>
</dbReference>
<keyword evidence="4" id="KW-1185">Reference proteome</keyword>
<feature type="domain" description="DUF1771" evidence="2">
    <location>
        <begin position="320"/>
        <end position="385"/>
    </location>
</feature>
<proteinExistence type="predicted"/>
<evidence type="ECO:0000313" key="4">
    <source>
        <dbReference type="Proteomes" id="UP001567538"/>
    </source>
</evidence>
<gene>
    <name evidence="3" type="ORF">AAHA92_01319</name>
</gene>
<name>A0ABD1IMG0_SALDI</name>
<dbReference type="InterPro" id="IPR013899">
    <property type="entry name" value="DUF1771"/>
</dbReference>
<dbReference type="Proteomes" id="UP001567538">
    <property type="component" value="Unassembled WGS sequence"/>
</dbReference>
<protein>
    <submittedName>
        <fullName evidence="3">Nuclear RNA export factor SDE5 isoform X2</fullName>
    </submittedName>
</protein>
<evidence type="ECO:0000313" key="3">
    <source>
        <dbReference type="EMBL" id="KAL1569902.1"/>
    </source>
</evidence>
<evidence type="ECO:0000259" key="2">
    <source>
        <dbReference type="SMART" id="SM01162"/>
    </source>
</evidence>
<dbReference type="PANTHER" id="PTHR47872:SF1">
    <property type="entry name" value="NUCLEAR RNA EXPORT FACTOR SDE5-RELATED"/>
    <property type="match status" value="1"/>
</dbReference>
<dbReference type="EMBL" id="JBEAFC010000001">
    <property type="protein sequence ID" value="KAL1569902.1"/>
    <property type="molecule type" value="Genomic_DNA"/>
</dbReference>
<feature type="compositionally biased region" description="Polar residues" evidence="1">
    <location>
        <begin position="57"/>
        <end position="74"/>
    </location>
</feature>
<dbReference type="AlphaFoldDB" id="A0ABD1IMG0"/>
<feature type="region of interest" description="Disordered" evidence="1">
    <location>
        <begin position="57"/>
        <end position="77"/>
    </location>
</feature>
<dbReference type="Pfam" id="PF08590">
    <property type="entry name" value="DUF1771"/>
    <property type="match status" value="1"/>
</dbReference>